<dbReference type="EMBL" id="BGPR01061988">
    <property type="protein sequence ID" value="GBO37519.1"/>
    <property type="molecule type" value="Genomic_DNA"/>
</dbReference>
<keyword evidence="2" id="KW-1185">Reference proteome</keyword>
<dbReference type="Proteomes" id="UP000499080">
    <property type="component" value="Unassembled WGS sequence"/>
</dbReference>
<dbReference type="AlphaFoldDB" id="A0A4Y2WJY1"/>
<comment type="caution">
    <text evidence="1">The sequence shown here is derived from an EMBL/GenBank/DDBJ whole genome shotgun (WGS) entry which is preliminary data.</text>
</comment>
<protein>
    <submittedName>
        <fullName evidence="1">Uncharacterized protein</fullName>
    </submittedName>
</protein>
<name>A0A4Y2WJY1_ARAVE</name>
<proteinExistence type="predicted"/>
<reference evidence="1 2" key="1">
    <citation type="journal article" date="2019" name="Sci. Rep.">
        <title>Orb-weaving spider Araneus ventricosus genome elucidates the spidroin gene catalogue.</title>
        <authorList>
            <person name="Kono N."/>
            <person name="Nakamura H."/>
            <person name="Ohtoshi R."/>
            <person name="Moran D.A.P."/>
            <person name="Shinohara A."/>
            <person name="Yoshida Y."/>
            <person name="Fujiwara M."/>
            <person name="Mori M."/>
            <person name="Tomita M."/>
            <person name="Arakawa K."/>
        </authorList>
    </citation>
    <scope>NUCLEOTIDE SEQUENCE [LARGE SCALE GENOMIC DNA]</scope>
</reference>
<accession>A0A4Y2WJY1</accession>
<sequence length="300" mass="35078">METGYSTSFWRVKERASFYLVPTEPAEVSFLFVLPFKANASPIGSALLLSYRREKNLRHQTSLWRSLWKRDIPLHFGSEGKGFISFDADRTGGSLFSLCTSFESEFLAYRKYAFTVLPTREKSQTPDMQVAVVMETGYSTSFTFGVNEGRHFISNLRDRTERKSYFSCFVRDQIPPYPRVRIYCLHRKSRHRLMYRWEVVMRAICFIWRGERRRVILFWLARNRRKSHSSLCFISKSDSSPCSVFYCLTARRENLTLESSVSRTNLTENEDIPRSFGGVKSFILFGTDRTGRKSHFSLLP</sequence>
<organism evidence="1 2">
    <name type="scientific">Araneus ventricosus</name>
    <name type="common">Orbweaver spider</name>
    <name type="synonym">Epeira ventricosa</name>
    <dbReference type="NCBI Taxonomy" id="182803"/>
    <lineage>
        <taxon>Eukaryota</taxon>
        <taxon>Metazoa</taxon>
        <taxon>Ecdysozoa</taxon>
        <taxon>Arthropoda</taxon>
        <taxon>Chelicerata</taxon>
        <taxon>Arachnida</taxon>
        <taxon>Araneae</taxon>
        <taxon>Araneomorphae</taxon>
        <taxon>Entelegynae</taxon>
        <taxon>Araneoidea</taxon>
        <taxon>Araneidae</taxon>
        <taxon>Araneus</taxon>
    </lineage>
</organism>
<evidence type="ECO:0000313" key="1">
    <source>
        <dbReference type="EMBL" id="GBO37519.1"/>
    </source>
</evidence>
<evidence type="ECO:0000313" key="2">
    <source>
        <dbReference type="Proteomes" id="UP000499080"/>
    </source>
</evidence>
<gene>
    <name evidence="1" type="ORF">AVEN_238910_1</name>
</gene>